<dbReference type="Proteomes" id="UP000199439">
    <property type="component" value="Unassembled WGS sequence"/>
</dbReference>
<protein>
    <submittedName>
        <fullName evidence="1">Uncharacterized protein</fullName>
    </submittedName>
</protein>
<dbReference type="AlphaFoldDB" id="A0A1I1N7D2"/>
<evidence type="ECO:0000313" key="2">
    <source>
        <dbReference type="Proteomes" id="UP000199439"/>
    </source>
</evidence>
<sequence>MLSLKFYIKSLIPNKMKKDVLFSKLDLCLIFFKAYIQNSGLSTKNEILLYRSATSAVLKYTASIKSASKSSIINFIFRVYDRVRLHKKGVVGGVYFLDIKCNNRHKLKTFIYLNVTL</sequence>
<dbReference type="EMBL" id="FOMI01000002">
    <property type="protein sequence ID" value="SFC93624.1"/>
    <property type="molecule type" value="Genomic_DNA"/>
</dbReference>
<evidence type="ECO:0000313" key="1">
    <source>
        <dbReference type="EMBL" id="SFC93624.1"/>
    </source>
</evidence>
<accession>A0A1I1N7D2</accession>
<proteinExistence type="predicted"/>
<gene>
    <name evidence="1" type="ORF">SAMN04487987_10275</name>
</gene>
<organism evidence="1 2">
    <name type="scientific">Algibacter pectinivorans</name>
    <dbReference type="NCBI Taxonomy" id="870482"/>
    <lineage>
        <taxon>Bacteria</taxon>
        <taxon>Pseudomonadati</taxon>
        <taxon>Bacteroidota</taxon>
        <taxon>Flavobacteriia</taxon>
        <taxon>Flavobacteriales</taxon>
        <taxon>Flavobacteriaceae</taxon>
        <taxon>Algibacter</taxon>
    </lineage>
</organism>
<name>A0A1I1N7D2_9FLAO</name>
<keyword evidence="2" id="KW-1185">Reference proteome</keyword>
<reference evidence="2" key="1">
    <citation type="submission" date="2016-10" db="EMBL/GenBank/DDBJ databases">
        <authorList>
            <person name="Varghese N."/>
            <person name="Submissions S."/>
        </authorList>
    </citation>
    <scope>NUCLEOTIDE SEQUENCE [LARGE SCALE GENOMIC DNA]</scope>
    <source>
        <strain evidence="2">DSM 25730</strain>
    </source>
</reference>
<dbReference type="STRING" id="870482.SAMN04487987_10275"/>